<dbReference type="AlphaFoldDB" id="A0A814MFV5"/>
<evidence type="ECO:0000313" key="1">
    <source>
        <dbReference type="EMBL" id="CAF1078787.1"/>
    </source>
</evidence>
<dbReference type="Proteomes" id="UP000663879">
    <property type="component" value="Unassembled WGS sequence"/>
</dbReference>
<name>A0A814MFV5_9BILA</name>
<keyword evidence="2" id="KW-1185">Reference proteome</keyword>
<organism evidence="1 2">
    <name type="scientific">Brachionus calyciflorus</name>
    <dbReference type="NCBI Taxonomy" id="104777"/>
    <lineage>
        <taxon>Eukaryota</taxon>
        <taxon>Metazoa</taxon>
        <taxon>Spiralia</taxon>
        <taxon>Gnathifera</taxon>
        <taxon>Rotifera</taxon>
        <taxon>Eurotatoria</taxon>
        <taxon>Monogononta</taxon>
        <taxon>Pseudotrocha</taxon>
        <taxon>Ploima</taxon>
        <taxon>Brachionidae</taxon>
        <taxon>Brachionus</taxon>
    </lineage>
</organism>
<sequence length="115" mass="13360">MSDKQEYQIMVTVSDIKIIIDKSVNQNVGESKSFDVDSSIIGEHFHEQQENKPQQLRGEKQVQLNQKINEEFHDSSQKMYYAMLANGENPPSTNVMRQARYKQLNKLSEKEQQAL</sequence>
<protein>
    <submittedName>
        <fullName evidence="1">Uncharacterized protein</fullName>
    </submittedName>
</protein>
<reference evidence="1" key="1">
    <citation type="submission" date="2021-02" db="EMBL/GenBank/DDBJ databases">
        <authorList>
            <person name="Nowell W R."/>
        </authorList>
    </citation>
    <scope>NUCLEOTIDE SEQUENCE</scope>
    <source>
        <strain evidence="1">Ploen Becks lab</strain>
    </source>
</reference>
<comment type="caution">
    <text evidence="1">The sequence shown here is derived from an EMBL/GenBank/DDBJ whole genome shotgun (WGS) entry which is preliminary data.</text>
</comment>
<accession>A0A814MFV5</accession>
<evidence type="ECO:0000313" key="2">
    <source>
        <dbReference type="Proteomes" id="UP000663879"/>
    </source>
</evidence>
<gene>
    <name evidence="1" type="ORF">OXX778_LOCUS20091</name>
</gene>
<proteinExistence type="predicted"/>
<dbReference type="EMBL" id="CAJNOC010006476">
    <property type="protein sequence ID" value="CAF1078787.1"/>
    <property type="molecule type" value="Genomic_DNA"/>
</dbReference>